<dbReference type="Pfam" id="PF04577">
    <property type="entry name" value="Glyco_transf_61"/>
    <property type="match status" value="1"/>
</dbReference>
<dbReference type="GO" id="GO:0016757">
    <property type="term" value="F:glycosyltransferase activity"/>
    <property type="evidence" value="ECO:0007669"/>
    <property type="project" value="InterPro"/>
</dbReference>
<dbReference type="AlphaFoldDB" id="A0A1X7GDT5"/>
<feature type="domain" description="Glycosyltransferase 61 catalytic" evidence="1">
    <location>
        <begin position="108"/>
        <end position="287"/>
    </location>
</feature>
<dbReference type="InterPro" id="IPR049625">
    <property type="entry name" value="Glyco_transf_61_cat"/>
</dbReference>
<dbReference type="Proteomes" id="UP000192940">
    <property type="component" value="Chromosome I"/>
</dbReference>
<evidence type="ECO:0000313" key="2">
    <source>
        <dbReference type="EMBL" id="SMF68282.1"/>
    </source>
</evidence>
<evidence type="ECO:0000313" key="3">
    <source>
        <dbReference type="Proteomes" id="UP000192940"/>
    </source>
</evidence>
<name>A0A1X7GDT5_9BACL</name>
<gene>
    <name evidence="2" type="ORF">SAMN05661091_0420</name>
</gene>
<organism evidence="2 3">
    <name type="scientific">Paenibacillus uliginis N3/975</name>
    <dbReference type="NCBI Taxonomy" id="1313296"/>
    <lineage>
        <taxon>Bacteria</taxon>
        <taxon>Bacillati</taxon>
        <taxon>Bacillota</taxon>
        <taxon>Bacilli</taxon>
        <taxon>Bacillales</taxon>
        <taxon>Paenibacillaceae</taxon>
        <taxon>Paenibacillus</taxon>
    </lineage>
</organism>
<dbReference type="EMBL" id="LT840184">
    <property type="protein sequence ID" value="SMF68282.1"/>
    <property type="molecule type" value="Genomic_DNA"/>
</dbReference>
<sequence>MGITMGKYVDLHVAEEHVKAYRENETRDYLRKTPLTVKEVKDGIILPTKGDSSTTWGLGGVLDENGQFVKESQTRDGHLFGGFYEYEKQSVQQCDETVVFMGPFVSHWGHFICDQISRLWYILPNIKKYRIAYCGWNWGYEETSLHGNFLEFMHLLGLSNEQLIDVKTPMQFRSVIIPEFSYIERNYYTEEFKNIYRTVVSNIKVSGLESYSHIYFTRGEFPDALNKERGEKDIQALFAANGYKVISPEKLTLSEQIYYMRSCDCMAAVSGSITHNLLFAKEGQKVIVLNKMEVMNGYQMVIDNIMDVNISCVDVYVKIFPVCFGLGPFLIGFSHNLKEFAKDKGMKVPPNLLFNFISVIKRYIWYFAKFTRIYANKHNRSMLLSQQRSVRELKKQSK</sequence>
<reference evidence="2 3" key="1">
    <citation type="submission" date="2017-04" db="EMBL/GenBank/DDBJ databases">
        <authorList>
            <person name="Afonso C.L."/>
            <person name="Miller P.J."/>
            <person name="Scott M.A."/>
            <person name="Spackman E."/>
            <person name="Goraichik I."/>
            <person name="Dimitrov K.M."/>
            <person name="Suarez D.L."/>
            <person name="Swayne D.E."/>
        </authorList>
    </citation>
    <scope>NUCLEOTIDE SEQUENCE [LARGE SCALE GENOMIC DNA]</scope>
    <source>
        <strain evidence="2 3">N3/975</strain>
    </source>
</reference>
<accession>A0A1X7GDT5</accession>
<evidence type="ECO:0000259" key="1">
    <source>
        <dbReference type="Pfam" id="PF04577"/>
    </source>
</evidence>
<protein>
    <recommendedName>
        <fullName evidence="1">Glycosyltransferase 61 catalytic domain-containing protein</fullName>
    </recommendedName>
</protein>
<proteinExistence type="predicted"/>
<dbReference type="STRING" id="1313296.SAMN05661091_0420"/>
<keyword evidence="3" id="KW-1185">Reference proteome</keyword>